<dbReference type="AlphaFoldDB" id="A0A1C7GW62"/>
<proteinExistence type="predicted"/>
<gene>
    <name evidence="1" type="ORF">A4V03_03790</name>
</gene>
<name>A0A1C7GW62_9BACE</name>
<dbReference type="EMBL" id="CP015401">
    <property type="protein sequence ID" value="ANU56808.1"/>
    <property type="molecule type" value="Genomic_DNA"/>
</dbReference>
<protein>
    <submittedName>
        <fullName evidence="1">Uncharacterized protein</fullName>
    </submittedName>
</protein>
<dbReference type="Proteomes" id="UP000092631">
    <property type="component" value="Chromosome"/>
</dbReference>
<dbReference type="GeneID" id="82186249"/>
<dbReference type="RefSeq" id="WP_065538032.1">
    <property type="nucleotide sequence ID" value="NZ_CP015401.2"/>
</dbReference>
<reference evidence="2" key="1">
    <citation type="submission" date="2016-04" db="EMBL/GenBank/DDBJ databases">
        <title>Complete Genome Sequences of Twelve Strains of a Stable Defined Moderately Diverse Mouse Microbiota 2 (sDMDMm2).</title>
        <authorList>
            <person name="Uchimura Y."/>
            <person name="Wyss M."/>
            <person name="Brugiroux S."/>
            <person name="Limenitakis J.P."/>
            <person name="Stecher B."/>
            <person name="McCoy K.D."/>
            <person name="Macpherson A.J."/>
        </authorList>
    </citation>
    <scope>NUCLEOTIDE SEQUENCE [LARGE SCALE GENOMIC DNA]</scope>
    <source>
        <strain evidence="2">I48</strain>
    </source>
</reference>
<dbReference type="KEGG" id="bcae:A4V03_03790"/>
<sequence length="207" mass="24125">MKQEIINRIKQLGGNVTNVKGTSLSEDLCAITFNTALYKKPEDTPWLSAEDTEPIEGLGDWVDENTELFNSDREAFYKKMVDAYYTLNEEPRRQLFWVAKPFTPFQEGTKDFEEWNDWFSDDAELGEIIQHSTCATPAFIGLLYTDSYPNYYYICLSDLNPENPIVWSTDHEVFFTDVTNEGALEDFLNKFMTKEEFVDIVKRKLEQ</sequence>
<evidence type="ECO:0000313" key="2">
    <source>
        <dbReference type="Proteomes" id="UP000092631"/>
    </source>
</evidence>
<evidence type="ECO:0000313" key="1">
    <source>
        <dbReference type="EMBL" id="ANU56808.1"/>
    </source>
</evidence>
<dbReference type="OrthoDB" id="879470at2"/>
<keyword evidence="2" id="KW-1185">Reference proteome</keyword>
<organism evidence="1 2">
    <name type="scientific">Bacteroides caecimuris</name>
    <dbReference type="NCBI Taxonomy" id="1796613"/>
    <lineage>
        <taxon>Bacteria</taxon>
        <taxon>Pseudomonadati</taxon>
        <taxon>Bacteroidota</taxon>
        <taxon>Bacteroidia</taxon>
        <taxon>Bacteroidales</taxon>
        <taxon>Bacteroidaceae</taxon>
        <taxon>Bacteroides</taxon>
    </lineage>
</organism>
<accession>A0A1C7GW62</accession>